<evidence type="ECO:0000313" key="2">
    <source>
        <dbReference type="EMBL" id="ERJ93132.1"/>
    </source>
</evidence>
<dbReference type="InterPro" id="IPR004843">
    <property type="entry name" value="Calcineurin-like_PHP"/>
</dbReference>
<dbReference type="InterPro" id="IPR029052">
    <property type="entry name" value="Metallo-depent_PP-like"/>
</dbReference>
<keyword evidence="3" id="KW-1185">Reference proteome</keyword>
<accession>A0ABN0NYY2</accession>
<evidence type="ECO:0000259" key="1">
    <source>
        <dbReference type="Pfam" id="PF00149"/>
    </source>
</evidence>
<dbReference type="PANTHER" id="PTHR43143">
    <property type="entry name" value="METALLOPHOSPHOESTERASE, CALCINEURIN SUPERFAMILY"/>
    <property type="match status" value="1"/>
</dbReference>
<name>A0ABN0NYY2_TRELE</name>
<dbReference type="Gene3D" id="3.60.21.10">
    <property type="match status" value="1"/>
</dbReference>
<dbReference type="Proteomes" id="UP000016649">
    <property type="component" value="Unassembled WGS sequence"/>
</dbReference>
<dbReference type="RefSeq" id="WP_021687343.1">
    <property type="nucleotide sequence ID" value="NZ_KI260566.1"/>
</dbReference>
<comment type="caution">
    <text evidence="2">The sequence shown here is derived from an EMBL/GenBank/DDBJ whole genome shotgun (WGS) entry which is preliminary data.</text>
</comment>
<dbReference type="EMBL" id="AWVH01000030">
    <property type="protein sequence ID" value="ERJ93132.1"/>
    <property type="molecule type" value="Genomic_DNA"/>
</dbReference>
<dbReference type="PANTHER" id="PTHR43143:SF1">
    <property type="entry name" value="SERINE_THREONINE-PROTEIN PHOSPHATASE CPPED1"/>
    <property type="match status" value="1"/>
</dbReference>
<protein>
    <submittedName>
        <fullName evidence="2">Ser/Thr phosphatase family protein</fullName>
    </submittedName>
</protein>
<organism evidence="2 3">
    <name type="scientific">Treponema lecithinolyticum ATCC 700332</name>
    <dbReference type="NCBI Taxonomy" id="1321815"/>
    <lineage>
        <taxon>Bacteria</taxon>
        <taxon>Pseudomonadati</taxon>
        <taxon>Spirochaetota</taxon>
        <taxon>Spirochaetia</taxon>
        <taxon>Spirochaetales</taxon>
        <taxon>Treponemataceae</taxon>
        <taxon>Treponema</taxon>
    </lineage>
</organism>
<sequence length="307" mass="34853">MNNIKCSTVPCGSAARRKSFTSLLFAALAILIPLTASACKFGFQEILWRNNPVDQRSTSFQQIAPPDTLNPVPPTPKPKKYDCLLIADTHFGNDNYSVPEEAFFAWLDNYINTKGLPKLCIMLGDVVDHATANEYDQFAAFQQRIKLKMTGIPVYNVVGNHDVYNSGWDLWKKTCPPHTSTYYFETEDFIWYFLDTASGTLGRPQFYDLKDKLAQSSKPKLVFTHYPLYGGGIFYFCLSNPRERAELISLFARTNVKLYCSGHYHAGAFYDYGPFQEHVVKALGQFGMCHVLHVDNGTYTIENIQLR</sequence>
<proteinExistence type="predicted"/>
<dbReference type="InterPro" id="IPR051918">
    <property type="entry name" value="STPP_CPPED1"/>
</dbReference>
<reference evidence="2 3" key="1">
    <citation type="submission" date="2013-08" db="EMBL/GenBank/DDBJ databases">
        <authorList>
            <person name="Weinstock G."/>
            <person name="Sodergren E."/>
            <person name="Wylie T."/>
            <person name="Fulton L."/>
            <person name="Fulton R."/>
            <person name="Fronick C."/>
            <person name="O'Laughlin M."/>
            <person name="Godfrey J."/>
            <person name="Miner T."/>
            <person name="Herter B."/>
            <person name="Appelbaum E."/>
            <person name="Cordes M."/>
            <person name="Lek S."/>
            <person name="Wollam A."/>
            <person name="Pepin K.H."/>
            <person name="Palsikar V.B."/>
            <person name="Mitreva M."/>
            <person name="Wilson R.K."/>
        </authorList>
    </citation>
    <scope>NUCLEOTIDE SEQUENCE [LARGE SCALE GENOMIC DNA]</scope>
    <source>
        <strain evidence="2 3">ATCC 700332</strain>
    </source>
</reference>
<feature type="domain" description="Calcineurin-like phosphoesterase" evidence="1">
    <location>
        <begin position="84"/>
        <end position="266"/>
    </location>
</feature>
<dbReference type="SUPFAM" id="SSF56300">
    <property type="entry name" value="Metallo-dependent phosphatases"/>
    <property type="match status" value="1"/>
</dbReference>
<gene>
    <name evidence="2" type="ORF">HMPREF9193_01132</name>
</gene>
<evidence type="ECO:0000313" key="3">
    <source>
        <dbReference type="Proteomes" id="UP000016649"/>
    </source>
</evidence>
<dbReference type="Pfam" id="PF00149">
    <property type="entry name" value="Metallophos"/>
    <property type="match status" value="1"/>
</dbReference>